<organism evidence="2 3">
    <name type="scientific">Marasmius oreades</name>
    <name type="common">fairy-ring Marasmius</name>
    <dbReference type="NCBI Taxonomy" id="181124"/>
    <lineage>
        <taxon>Eukaryota</taxon>
        <taxon>Fungi</taxon>
        <taxon>Dikarya</taxon>
        <taxon>Basidiomycota</taxon>
        <taxon>Agaricomycotina</taxon>
        <taxon>Agaricomycetes</taxon>
        <taxon>Agaricomycetidae</taxon>
        <taxon>Agaricales</taxon>
        <taxon>Marasmiineae</taxon>
        <taxon>Marasmiaceae</taxon>
        <taxon>Marasmius</taxon>
    </lineage>
</organism>
<reference evidence="2" key="1">
    <citation type="journal article" date="2021" name="Genome Biol. Evol.">
        <title>The assembled and annotated genome of the fairy-ring fungus Marasmius oreades.</title>
        <authorList>
            <person name="Hiltunen M."/>
            <person name="Ament-Velasquez S.L."/>
            <person name="Johannesson H."/>
        </authorList>
    </citation>
    <scope>NUCLEOTIDE SEQUENCE</scope>
    <source>
        <strain evidence="2">03SP1</strain>
    </source>
</reference>
<dbReference type="Proteomes" id="UP001049176">
    <property type="component" value="Chromosome 1"/>
</dbReference>
<evidence type="ECO:0000256" key="1">
    <source>
        <dbReference type="SAM" id="MobiDB-lite"/>
    </source>
</evidence>
<sequence length="582" mass="65512">MAQQAAPPVLLTHHESVTSMDFGDGLTGSTLLPESREFVSTSNQNRMLRPPIGSTRDLYRREDGFYSEDDPVQYPQPFNPHYPYFAYIPKLPTDETSPYYNDRCMWNNYWREINYNFGSCRAELNWISTKILDSVSSLCQQVKRFLTSHPDWQNSLSEMDTTITLCLHQLTSVQLSLHNSVRGVAEIQRSWKTAVAIMDYVEVYKPKMSTISSSPQAVALEGTDAFQMGAFVWNDRDALMLFRANLPVYFIRGYNDFDFQIIRRIDPFLDLNITQKAASPSYPVIYTGQAGSDAKFAAIRVVSISCFDTPSPFENLHLEGAYQSSYLLGVGSIISPTSSLPSDLKPTSSGPIRTPSTAASSSKPYNRKDKKGKVKGKQPQPSHNLFDDLPPNNPFILCVISAWKDANRSIDQSHPGKCQMLPGHNLRLKTVLLDSALILGASDRQRQVTYLLQWAHIRKPLLKRSCLADGNELPMPLRPAVWRKVLSFPFHGLYTKSEATDKQAKDHQEGTIWLQKLFNKYAQGVSVTASIEADPNAKSMRGLVHKLCMLNFWFQMMVLDELANSTKPQPTPTCTEADLAIA</sequence>
<protein>
    <submittedName>
        <fullName evidence="2">Uncharacterized protein</fullName>
    </submittedName>
</protein>
<comment type="caution">
    <text evidence="2">The sequence shown here is derived from an EMBL/GenBank/DDBJ whole genome shotgun (WGS) entry which is preliminary data.</text>
</comment>
<proteinExistence type="predicted"/>
<dbReference type="EMBL" id="CM032181">
    <property type="protein sequence ID" value="KAG7098901.1"/>
    <property type="molecule type" value="Genomic_DNA"/>
</dbReference>
<name>A0A9P7V212_9AGAR</name>
<dbReference type="RefSeq" id="XP_043015371.1">
    <property type="nucleotide sequence ID" value="XM_043146668.1"/>
</dbReference>
<evidence type="ECO:0000313" key="2">
    <source>
        <dbReference type="EMBL" id="KAG7098901.1"/>
    </source>
</evidence>
<dbReference type="OrthoDB" id="2634326at2759"/>
<dbReference type="GeneID" id="66069877"/>
<dbReference type="KEGG" id="more:E1B28_000801"/>
<dbReference type="AlphaFoldDB" id="A0A9P7V212"/>
<feature type="compositionally biased region" description="Polar residues" evidence="1">
    <location>
        <begin position="339"/>
        <end position="364"/>
    </location>
</feature>
<gene>
    <name evidence="2" type="ORF">E1B28_000801</name>
</gene>
<keyword evidence="3" id="KW-1185">Reference proteome</keyword>
<evidence type="ECO:0000313" key="3">
    <source>
        <dbReference type="Proteomes" id="UP001049176"/>
    </source>
</evidence>
<accession>A0A9P7V212</accession>
<feature type="region of interest" description="Disordered" evidence="1">
    <location>
        <begin position="339"/>
        <end position="388"/>
    </location>
</feature>